<proteinExistence type="predicted"/>
<sequence length="238" mass="27002">MKPDAVQEERQSYRQTLQNSPPEVPDDLTDESMNDDDESESLSDSSLPSPLCPEQFGLDSHCQYNDILRLLTDSSKAFLAAIKSKQSTYENVKTETIEWGNKICAGLEIEEYDAETLLTQGINDLVVLKSARYLLEVDDDPSVVFDLKFTRQLLGLTNLDEIEFAVIEIAFLLNRDCQDLLNPSVATSVWASVVQFFDIYCAQRFFSTDQRFTKVLTQLLHLKSACSQAIVFKDLKFM</sequence>
<accession>A0AC34PX03</accession>
<dbReference type="Proteomes" id="UP000887576">
    <property type="component" value="Unplaced"/>
</dbReference>
<name>A0AC34PX03_9BILA</name>
<evidence type="ECO:0000313" key="2">
    <source>
        <dbReference type="WBParaSite" id="JU765_v2.g10752.t1"/>
    </source>
</evidence>
<evidence type="ECO:0000313" key="1">
    <source>
        <dbReference type="Proteomes" id="UP000887576"/>
    </source>
</evidence>
<organism evidence="1 2">
    <name type="scientific">Panagrolaimus sp. JU765</name>
    <dbReference type="NCBI Taxonomy" id="591449"/>
    <lineage>
        <taxon>Eukaryota</taxon>
        <taxon>Metazoa</taxon>
        <taxon>Ecdysozoa</taxon>
        <taxon>Nematoda</taxon>
        <taxon>Chromadorea</taxon>
        <taxon>Rhabditida</taxon>
        <taxon>Tylenchina</taxon>
        <taxon>Panagrolaimomorpha</taxon>
        <taxon>Panagrolaimoidea</taxon>
        <taxon>Panagrolaimidae</taxon>
        <taxon>Panagrolaimus</taxon>
    </lineage>
</organism>
<dbReference type="WBParaSite" id="JU765_v2.g10752.t1">
    <property type="protein sequence ID" value="JU765_v2.g10752.t1"/>
    <property type="gene ID" value="JU765_v2.g10752"/>
</dbReference>
<protein>
    <submittedName>
        <fullName evidence="2">Uncharacterized protein</fullName>
    </submittedName>
</protein>
<reference evidence="2" key="1">
    <citation type="submission" date="2022-11" db="UniProtKB">
        <authorList>
            <consortium name="WormBaseParasite"/>
        </authorList>
    </citation>
    <scope>IDENTIFICATION</scope>
</reference>